<organism evidence="2 3">
    <name type="scientific">Gracilinema caldarium (strain ATCC 51460 / DSM 7334 / H1)</name>
    <name type="common">Treponema caldarium</name>
    <dbReference type="NCBI Taxonomy" id="744872"/>
    <lineage>
        <taxon>Bacteria</taxon>
        <taxon>Pseudomonadati</taxon>
        <taxon>Spirochaetota</taxon>
        <taxon>Spirochaetia</taxon>
        <taxon>Spirochaetales</taxon>
        <taxon>Breznakiellaceae</taxon>
        <taxon>Gracilinema</taxon>
    </lineage>
</organism>
<dbReference type="KEGG" id="scd:Spica_1008"/>
<dbReference type="PROSITE" id="PS51257">
    <property type="entry name" value="PROKAR_LIPOPROTEIN"/>
    <property type="match status" value="1"/>
</dbReference>
<feature type="signal peptide" evidence="1">
    <location>
        <begin position="1"/>
        <end position="22"/>
    </location>
</feature>
<reference evidence="3" key="1">
    <citation type="journal article" date="2013" name="Stand. Genomic Sci.">
        <title>Genome sequence of the thermophilic fresh-water bacterium Spirochaeta caldaria type strain (H1(T)), reclassification of Spirochaeta caldaria, Spirochaeta stenostrepta, and Spirochaeta zuelzerae in the genus Treponema as Treponema caldaria comb. nov., Treponema stenostrepta comb. nov., and Treponema zuelzerae comb. nov., and emendation of the genus Treponema.</title>
        <authorList>
            <person name="Abt B."/>
            <person name="Goker M."/>
            <person name="Scheuner C."/>
            <person name="Han C."/>
            <person name="Lu M."/>
            <person name="Misra M."/>
            <person name="Lapidus A."/>
            <person name="Nolan M."/>
            <person name="Lucas S."/>
            <person name="Hammon N."/>
            <person name="Deshpande S."/>
            <person name="Cheng J.F."/>
            <person name="Tapia R."/>
            <person name="Goodwin L.A."/>
            <person name="Pitluck S."/>
            <person name="Liolios K."/>
            <person name="Pagani I."/>
            <person name="Ivanova N."/>
            <person name="Mavromatis K."/>
            <person name="Mikhailova N."/>
            <person name="Huntemann M."/>
            <person name="Pati A."/>
            <person name="Chen A."/>
            <person name="Palaniappan K."/>
            <person name="Land M."/>
            <person name="Hauser L."/>
            <person name="Jeffries C.D."/>
            <person name="Rohde M."/>
            <person name="Spring S."/>
            <person name="Gronow S."/>
            <person name="Detter J.C."/>
            <person name="Bristow J."/>
            <person name="Eisen J.A."/>
            <person name="Markowitz V."/>
            <person name="Hugenholtz P."/>
            <person name="Kyrpides N.C."/>
            <person name="Woyke T."/>
            <person name="Klenk H.P."/>
        </authorList>
    </citation>
    <scope>NUCLEOTIDE SEQUENCE</scope>
    <source>
        <strain evidence="3">ATCC 51460 / DSM 7334 / H1</strain>
    </source>
</reference>
<evidence type="ECO:0000313" key="3">
    <source>
        <dbReference type="Proteomes" id="UP000000503"/>
    </source>
</evidence>
<dbReference type="RefSeq" id="WP_013968469.1">
    <property type="nucleotide sequence ID" value="NC_015732.1"/>
</dbReference>
<dbReference type="AlphaFoldDB" id="F8EXD1"/>
<sequence>MVKMVNKMSFLLMIVISSIVISCGKTNNPLSEMVGTDSALFVQIDNPAKFLSNLDAFIKPLGIDSITQGKELSELATSLKDITDGMLDVAWIDLSKPLGCLLRFGEQSASGLYYQLMIPVTKAFNIQTAKQGFTKKNITPILYKNYVVLIPAGYTTPSFPVEKPLDLNALSRFANNGLAILVHMDALKSQLNIDVEQIKRSLYETLEKDITSSQEMVFSEKIANVMVDIIDQLQMVGISIHGDDKGFLMQSYCTFSEKGWIDALLHAIKPGKDLRTALKYTAQDGLFNLVYDFDPQQNRAFTLAMFNWYAKLFPDKLDHIESYKQFVDRSMNWVGSRGAFSFRFDYDAEHLKNLNLSDHTEHAMNEFIAELAQGISFQLVGVMEMKDGLAYEKELAKAFEAGIIQNFYEAYFNQENDSPYKISLNYTPHSQDTSSPYNTVTIGLEVPGERFITMRSDEIEQTRLMSEIISQLCVFNYRATKNNFYFSFGNTNRDILSNLVNQSTMGVATLSDSKSVQEMVIRFPKGSQILWNCNIGRILRLMKQSGEAGVDSIPDLGDDAPGICTYLYFGQGRVETGSFLSLSEIAPLVQYLLSQTSASFNVKSSED</sequence>
<dbReference type="HOGENOM" id="CLU_449726_0_0_12"/>
<proteinExistence type="predicted"/>
<keyword evidence="3" id="KW-1185">Reference proteome</keyword>
<dbReference type="EMBL" id="CP002868">
    <property type="protein sequence ID" value="AEJ19158.1"/>
    <property type="molecule type" value="Genomic_DNA"/>
</dbReference>
<dbReference type="Proteomes" id="UP000000503">
    <property type="component" value="Chromosome"/>
</dbReference>
<dbReference type="STRING" id="744872.Spica_1008"/>
<feature type="chain" id="PRO_5003376545" evidence="1">
    <location>
        <begin position="23"/>
        <end position="607"/>
    </location>
</feature>
<dbReference type="OrthoDB" id="9816772at2"/>
<gene>
    <name evidence="2" type="ordered locus">Spica_1008</name>
</gene>
<evidence type="ECO:0000313" key="2">
    <source>
        <dbReference type="EMBL" id="AEJ19158.1"/>
    </source>
</evidence>
<dbReference type="eggNOG" id="ENOG502ZNTH">
    <property type="taxonomic scope" value="Bacteria"/>
</dbReference>
<name>F8EXD1_GRAC1</name>
<protein>
    <submittedName>
        <fullName evidence="2">Uncharacterized protein</fullName>
    </submittedName>
</protein>
<evidence type="ECO:0000256" key="1">
    <source>
        <dbReference type="SAM" id="SignalP"/>
    </source>
</evidence>
<keyword evidence="1" id="KW-0732">Signal</keyword>
<accession>F8EXD1</accession>